<sequence>EEQRIQGNQEAGDDAPGIGPGGASAGAQCLGADGGCQLLPGHGRGDSVLEQPGQRRQLQRLQDERRRLRPDAAHRRSRHEPGSELVGGRRQDHLHQLDRSGGAGRGLRDGGGRLERAEPDQHPEQRRGLCLLAREQQVRLRQRSRRRPVRHLPHDAGTGRADHGPYAPDHQRRLRLEPGHLPRRQEAGLHEQPRRRLGHLPHAASPRGAEERPRQAHQERGPRPVPRLVARRCPDRLRQHPERQLRGLPHEGLTRGFHQPARQPLEEHDVGRLRPRVVPRRQEDRLLHRPGRQRRDLPHEGHRRRQPDKPHQQPGARLPARLAAAPV</sequence>
<reference evidence="2" key="1">
    <citation type="submission" date="2020-02" db="EMBL/GenBank/DDBJ databases">
        <authorList>
            <person name="Meier V. D."/>
        </authorList>
    </citation>
    <scope>NUCLEOTIDE SEQUENCE</scope>
    <source>
        <strain evidence="2">AVDCRST_MAG12</strain>
    </source>
</reference>
<protein>
    <submittedName>
        <fullName evidence="2">TolB protein, periplasmic protein involved in the tonb-independent uptake of group A colicins</fullName>
    </submittedName>
</protein>
<gene>
    <name evidence="2" type="ORF">AVDCRST_MAG12-3227</name>
</gene>
<feature type="non-terminal residue" evidence="2">
    <location>
        <position position="1"/>
    </location>
</feature>
<organism evidence="2">
    <name type="scientific">uncultured Rubrobacteraceae bacterium</name>
    <dbReference type="NCBI Taxonomy" id="349277"/>
    <lineage>
        <taxon>Bacteria</taxon>
        <taxon>Bacillati</taxon>
        <taxon>Actinomycetota</taxon>
        <taxon>Rubrobacteria</taxon>
        <taxon>Rubrobacterales</taxon>
        <taxon>Rubrobacteraceae</taxon>
        <taxon>environmental samples</taxon>
    </lineage>
</organism>
<name>A0A6J4T1Y4_9ACTN</name>
<proteinExistence type="predicted"/>
<feature type="compositionally biased region" description="Low complexity" evidence="1">
    <location>
        <begin position="49"/>
        <end position="60"/>
    </location>
</feature>
<dbReference type="AlphaFoldDB" id="A0A6J4T1Y4"/>
<feature type="region of interest" description="Disordered" evidence="1">
    <location>
        <begin position="1"/>
        <end position="170"/>
    </location>
</feature>
<dbReference type="EMBL" id="CADCVK010000447">
    <property type="protein sequence ID" value="CAA9511087.1"/>
    <property type="molecule type" value="Genomic_DNA"/>
</dbReference>
<feature type="compositionally biased region" description="Basic and acidic residues" evidence="1">
    <location>
        <begin position="106"/>
        <end position="127"/>
    </location>
</feature>
<evidence type="ECO:0000256" key="1">
    <source>
        <dbReference type="SAM" id="MobiDB-lite"/>
    </source>
</evidence>
<evidence type="ECO:0000313" key="2">
    <source>
        <dbReference type="EMBL" id="CAA9511087.1"/>
    </source>
</evidence>
<feature type="compositionally biased region" description="Basic and acidic residues" evidence="1">
    <location>
        <begin position="61"/>
        <end position="98"/>
    </location>
</feature>
<feature type="non-terminal residue" evidence="2">
    <location>
        <position position="327"/>
    </location>
</feature>
<feature type="compositionally biased region" description="Basic residues" evidence="1">
    <location>
        <begin position="140"/>
        <end position="151"/>
    </location>
</feature>
<feature type="compositionally biased region" description="Basic and acidic residues" evidence="1">
    <location>
        <begin position="185"/>
        <end position="194"/>
    </location>
</feature>
<feature type="compositionally biased region" description="Basic and acidic residues" evidence="1">
    <location>
        <begin position="280"/>
        <end position="300"/>
    </location>
</feature>
<feature type="compositionally biased region" description="Basic and acidic residues" evidence="1">
    <location>
        <begin position="208"/>
        <end position="222"/>
    </location>
</feature>
<accession>A0A6J4T1Y4</accession>
<feature type="compositionally biased region" description="Low complexity" evidence="1">
    <location>
        <begin position="316"/>
        <end position="327"/>
    </location>
</feature>
<feature type="compositionally biased region" description="Basic and acidic residues" evidence="1">
    <location>
        <begin position="232"/>
        <end position="253"/>
    </location>
</feature>
<feature type="region of interest" description="Disordered" evidence="1">
    <location>
        <begin position="185"/>
        <end position="327"/>
    </location>
</feature>